<keyword evidence="1" id="KW-0812">Transmembrane</keyword>
<keyword evidence="3" id="KW-1185">Reference proteome</keyword>
<evidence type="ECO:0000313" key="2">
    <source>
        <dbReference type="EMBL" id="GFR73372.1"/>
    </source>
</evidence>
<dbReference type="EMBL" id="BMAT01000799">
    <property type="protein sequence ID" value="GFR73372.1"/>
    <property type="molecule type" value="Genomic_DNA"/>
</dbReference>
<feature type="transmembrane region" description="Helical" evidence="1">
    <location>
        <begin position="57"/>
        <end position="81"/>
    </location>
</feature>
<protein>
    <submittedName>
        <fullName evidence="2">Uncharacterized protein</fullName>
    </submittedName>
</protein>
<dbReference type="AlphaFoldDB" id="A0AAV4FIX6"/>
<keyword evidence="1" id="KW-1133">Transmembrane helix</keyword>
<organism evidence="2 3">
    <name type="scientific">Elysia marginata</name>
    <dbReference type="NCBI Taxonomy" id="1093978"/>
    <lineage>
        <taxon>Eukaryota</taxon>
        <taxon>Metazoa</taxon>
        <taxon>Spiralia</taxon>
        <taxon>Lophotrochozoa</taxon>
        <taxon>Mollusca</taxon>
        <taxon>Gastropoda</taxon>
        <taxon>Heterobranchia</taxon>
        <taxon>Euthyneura</taxon>
        <taxon>Panpulmonata</taxon>
        <taxon>Sacoglossa</taxon>
        <taxon>Placobranchoidea</taxon>
        <taxon>Plakobranchidae</taxon>
        <taxon>Elysia</taxon>
    </lineage>
</organism>
<proteinExistence type="predicted"/>
<accession>A0AAV4FIX6</accession>
<reference evidence="2 3" key="1">
    <citation type="journal article" date="2021" name="Elife">
        <title>Chloroplast acquisition without the gene transfer in kleptoplastic sea slugs, Plakobranchus ocellatus.</title>
        <authorList>
            <person name="Maeda T."/>
            <person name="Takahashi S."/>
            <person name="Yoshida T."/>
            <person name="Shimamura S."/>
            <person name="Takaki Y."/>
            <person name="Nagai Y."/>
            <person name="Toyoda A."/>
            <person name="Suzuki Y."/>
            <person name="Arimoto A."/>
            <person name="Ishii H."/>
            <person name="Satoh N."/>
            <person name="Nishiyama T."/>
            <person name="Hasebe M."/>
            <person name="Maruyama T."/>
            <person name="Minagawa J."/>
            <person name="Obokata J."/>
            <person name="Shigenobu S."/>
        </authorList>
    </citation>
    <scope>NUCLEOTIDE SEQUENCE [LARGE SCALE GENOMIC DNA]</scope>
</reference>
<evidence type="ECO:0000313" key="3">
    <source>
        <dbReference type="Proteomes" id="UP000762676"/>
    </source>
</evidence>
<comment type="caution">
    <text evidence="2">The sequence shown here is derived from an EMBL/GenBank/DDBJ whole genome shotgun (WGS) entry which is preliminary data.</text>
</comment>
<keyword evidence="1" id="KW-0472">Membrane</keyword>
<name>A0AAV4FIX6_9GAST</name>
<feature type="transmembrane region" description="Helical" evidence="1">
    <location>
        <begin position="21"/>
        <end position="51"/>
    </location>
</feature>
<dbReference type="Proteomes" id="UP000762676">
    <property type="component" value="Unassembled WGS sequence"/>
</dbReference>
<evidence type="ECO:0000256" key="1">
    <source>
        <dbReference type="SAM" id="Phobius"/>
    </source>
</evidence>
<gene>
    <name evidence="2" type="ORF">ElyMa_000403700</name>
</gene>
<sequence>MVILMTSGLVNIRTHELFCILLALLCLLVVVVGLVVVIVVAVVVAVVAVAGGGGVTVAAAVVGLVVAVAEGVVVVAVTTMLRARTRIASQMGKLHDKTGFPHCCRQATPCSKYQAEMDDIFAVPAGKFPQS</sequence>